<evidence type="ECO:0000313" key="8">
    <source>
        <dbReference type="EMBL" id="MDT0547356.1"/>
    </source>
</evidence>
<dbReference type="InterPro" id="IPR015590">
    <property type="entry name" value="Aldehyde_DH_dom"/>
</dbReference>
<dbReference type="Pfam" id="PF00171">
    <property type="entry name" value="Aldedh"/>
    <property type="match status" value="1"/>
</dbReference>
<gene>
    <name evidence="8" type="ORF">RND15_32335</name>
</gene>
<dbReference type="Gene3D" id="3.40.605.10">
    <property type="entry name" value="Aldehyde Dehydrogenase, Chain A, domain 1"/>
    <property type="match status" value="1"/>
</dbReference>
<evidence type="ECO:0000259" key="7">
    <source>
        <dbReference type="Pfam" id="PF00171"/>
    </source>
</evidence>
<organism evidence="8 9">
    <name type="scientific">Streptomyces lonegramiae</name>
    <dbReference type="NCBI Taxonomy" id="3075524"/>
    <lineage>
        <taxon>Bacteria</taxon>
        <taxon>Bacillati</taxon>
        <taxon>Actinomycetota</taxon>
        <taxon>Actinomycetes</taxon>
        <taxon>Kitasatosporales</taxon>
        <taxon>Streptomycetaceae</taxon>
        <taxon>Streptomyces</taxon>
    </lineage>
</organism>
<proteinExistence type="inferred from homology"/>
<dbReference type="InterPro" id="IPR016161">
    <property type="entry name" value="Ald_DH/histidinol_DH"/>
</dbReference>
<dbReference type="EC" id="1.2.1.3" evidence="3"/>
<dbReference type="Proteomes" id="UP001180754">
    <property type="component" value="Unassembled WGS sequence"/>
</dbReference>
<feature type="domain" description="Aldehyde dehydrogenase" evidence="7">
    <location>
        <begin position="15"/>
        <end position="470"/>
    </location>
</feature>
<dbReference type="PANTHER" id="PTHR42804">
    <property type="entry name" value="ALDEHYDE DEHYDROGENASE"/>
    <property type="match status" value="1"/>
</dbReference>
<evidence type="ECO:0000256" key="2">
    <source>
        <dbReference type="ARBA" id="ARBA00023002"/>
    </source>
</evidence>
<dbReference type="InterPro" id="IPR029510">
    <property type="entry name" value="Ald_DH_CS_GLU"/>
</dbReference>
<reference evidence="8" key="1">
    <citation type="submission" date="2024-05" db="EMBL/GenBank/DDBJ databases">
        <title>30 novel species of actinomycetes from the DSMZ collection.</title>
        <authorList>
            <person name="Nouioui I."/>
        </authorList>
    </citation>
    <scope>NUCLEOTIDE SEQUENCE</scope>
    <source>
        <strain evidence="8">DSM 41529</strain>
    </source>
</reference>
<accession>A0ABU2XN51</accession>
<dbReference type="PROSITE" id="PS00687">
    <property type="entry name" value="ALDEHYDE_DEHYDR_GLU"/>
    <property type="match status" value="1"/>
</dbReference>
<keyword evidence="2 6" id="KW-0560">Oxidoreductase</keyword>
<dbReference type="PANTHER" id="PTHR42804:SF1">
    <property type="entry name" value="ALDEHYDE DEHYDROGENASE-RELATED"/>
    <property type="match status" value="1"/>
</dbReference>
<evidence type="ECO:0000313" key="9">
    <source>
        <dbReference type="Proteomes" id="UP001180754"/>
    </source>
</evidence>
<dbReference type="InterPro" id="IPR016160">
    <property type="entry name" value="Ald_DH_CS_CYS"/>
</dbReference>
<keyword evidence="9" id="KW-1185">Reference proteome</keyword>
<sequence length="475" mass="49531">MESLPFESIYVGGQWIQPDTRKTIAVENPATEEVVANVPACGRDDVRRAVESARVAFPEWSATDAATRAETLTSLRDALVKNQEELSELITREMGSPIAFSRRVQVGLPVKALEGYAEALAAATAEERIGHSLVVREAAGVVAAVTPWNYPLHQAVAKIGAALAAGCTMVLKPSELAPLSACFLATLIDGLGLPAGTFNLVQGEGRAAGQALVTDEGADVISFTGSVRVGREVGAAAGQAVKRACLELGGKSATLVLDGADLAAAVRDGVRGALLNAGQTCSARTRLLVPRSRLEDAVDVARSVVAQYVPGDPTDPDCALGPLISAAQADNVRERLYRAADRGARRVAGPDPGEVPTVGHYVAPSVWTDLAPSAPLAREEIFGPVLVVLPFEDEDEAVSIANGTPYGLAATVWAGDTEHAAAVARRLRAGQVDLNAAKFNPAAPFGGYGLSGVGRELGRHGIQEFQEVKSLQFPA</sequence>
<comment type="caution">
    <text evidence="8">The sequence shown here is derived from an EMBL/GenBank/DDBJ whole genome shotgun (WGS) entry which is preliminary data.</text>
</comment>
<dbReference type="InterPro" id="IPR016162">
    <property type="entry name" value="Ald_DH_N"/>
</dbReference>
<comment type="catalytic activity">
    <reaction evidence="4">
        <text>an aldehyde + NAD(+) + H2O = a carboxylate + NADH + 2 H(+)</text>
        <dbReference type="Rhea" id="RHEA:16185"/>
        <dbReference type="ChEBI" id="CHEBI:15377"/>
        <dbReference type="ChEBI" id="CHEBI:15378"/>
        <dbReference type="ChEBI" id="CHEBI:17478"/>
        <dbReference type="ChEBI" id="CHEBI:29067"/>
        <dbReference type="ChEBI" id="CHEBI:57540"/>
        <dbReference type="ChEBI" id="CHEBI:57945"/>
        <dbReference type="EC" id="1.2.1.3"/>
    </reaction>
</comment>
<dbReference type="EMBL" id="JAVRFD010000019">
    <property type="protein sequence ID" value="MDT0547356.1"/>
    <property type="molecule type" value="Genomic_DNA"/>
</dbReference>
<evidence type="ECO:0000256" key="1">
    <source>
        <dbReference type="ARBA" id="ARBA00009986"/>
    </source>
</evidence>
<name>A0ABU2XN51_9ACTN</name>
<protein>
    <recommendedName>
        <fullName evidence="3">aldehyde dehydrogenase (NAD(+))</fullName>
        <ecNumber evidence="3">1.2.1.3</ecNumber>
    </recommendedName>
</protein>
<dbReference type="Gene3D" id="3.40.309.10">
    <property type="entry name" value="Aldehyde Dehydrogenase, Chain A, domain 2"/>
    <property type="match status" value="1"/>
</dbReference>
<evidence type="ECO:0000256" key="6">
    <source>
        <dbReference type="RuleBase" id="RU003345"/>
    </source>
</evidence>
<dbReference type="PROSITE" id="PS00070">
    <property type="entry name" value="ALDEHYDE_DEHYDR_CYS"/>
    <property type="match status" value="1"/>
</dbReference>
<dbReference type="InterPro" id="IPR016163">
    <property type="entry name" value="Ald_DH_C"/>
</dbReference>
<dbReference type="RefSeq" id="WP_311727874.1">
    <property type="nucleotide sequence ID" value="NZ_JAVRFD010000019.1"/>
</dbReference>
<dbReference type="SUPFAM" id="SSF53720">
    <property type="entry name" value="ALDH-like"/>
    <property type="match status" value="1"/>
</dbReference>
<evidence type="ECO:0000256" key="5">
    <source>
        <dbReference type="PROSITE-ProRule" id="PRU10007"/>
    </source>
</evidence>
<evidence type="ECO:0000256" key="4">
    <source>
        <dbReference type="ARBA" id="ARBA00049194"/>
    </source>
</evidence>
<comment type="similarity">
    <text evidence="1 6">Belongs to the aldehyde dehydrogenase family.</text>
</comment>
<feature type="active site" evidence="5">
    <location>
        <position position="247"/>
    </location>
</feature>
<dbReference type="CDD" id="cd07138">
    <property type="entry name" value="ALDH_CddD_SSP0762"/>
    <property type="match status" value="1"/>
</dbReference>
<evidence type="ECO:0000256" key="3">
    <source>
        <dbReference type="ARBA" id="ARBA00024226"/>
    </source>
</evidence>